<sequence length="375" mass="40192">MRRILCALLALLFLMGAGFAEASGNLLGLRLLAGMTDGTQNAAISPLSLQMALSLAREGAVGETRAELDALLAGDAINLETLLANDAYTGMDDGQTGPGLRYANAGFVKQEFEILPEYKARVDAEWFPLDEDVEVINAWVRKNTNGLIDKLLEGPLPPETALCLVNALSLEAGWAEPFSQDDTSQGVFFSPNGEIETDFMYIEHTFRYGERDGAQIVRLPYAGMPLAMYVILPEAGGVSQTLETLANESMGYFSDMTAGPEVHLTLPKFSLSYDGSLMEGLKAQGLDIAARRGADFSAMCADGRLYIDDVIQNVRIDVDEEGTSAAAATVLVIEAYFGYGETAESVEMNVNRPFIIVIGGEDGGIIAFAAVVAEV</sequence>
<dbReference type="SUPFAM" id="SSF56574">
    <property type="entry name" value="Serpins"/>
    <property type="match status" value="1"/>
</dbReference>
<dbReference type="InterPro" id="IPR042178">
    <property type="entry name" value="Serpin_sf_1"/>
</dbReference>
<feature type="chain" id="PRO_5039260439" description="Serpin domain-containing protein" evidence="2">
    <location>
        <begin position="23"/>
        <end position="375"/>
    </location>
</feature>
<organism evidence="4 5">
    <name type="scientific">Candidatus Pullichristensenella stercorigallinarum</name>
    <dbReference type="NCBI Taxonomy" id="2840909"/>
    <lineage>
        <taxon>Bacteria</taxon>
        <taxon>Bacillati</taxon>
        <taxon>Bacillota</taxon>
        <taxon>Clostridia</taxon>
        <taxon>Candidatus Pullichristensenella</taxon>
    </lineage>
</organism>
<keyword evidence="2" id="KW-0732">Signal</keyword>
<dbReference type="Gene3D" id="3.30.497.10">
    <property type="entry name" value="Antithrombin, subunit I, domain 2"/>
    <property type="match status" value="1"/>
</dbReference>
<dbReference type="InterPro" id="IPR000215">
    <property type="entry name" value="Serpin_fam"/>
</dbReference>
<dbReference type="InterPro" id="IPR023796">
    <property type="entry name" value="Serpin_dom"/>
</dbReference>
<dbReference type="Gene3D" id="2.30.39.10">
    <property type="entry name" value="Alpha-1-antitrypsin, domain 1"/>
    <property type="match status" value="1"/>
</dbReference>
<name>A0A9D0ZNB6_9FIRM</name>
<feature type="domain" description="Serpin" evidence="3">
    <location>
        <begin position="26"/>
        <end position="375"/>
    </location>
</feature>
<dbReference type="InterPro" id="IPR036186">
    <property type="entry name" value="Serpin_sf"/>
</dbReference>
<dbReference type="InterPro" id="IPR023795">
    <property type="entry name" value="Serpin_CS"/>
</dbReference>
<dbReference type="AlphaFoldDB" id="A0A9D0ZNB6"/>
<dbReference type="GO" id="GO:0005615">
    <property type="term" value="C:extracellular space"/>
    <property type="evidence" value="ECO:0007669"/>
    <property type="project" value="InterPro"/>
</dbReference>
<reference evidence="4" key="2">
    <citation type="journal article" date="2021" name="PeerJ">
        <title>Extensive microbial diversity within the chicken gut microbiome revealed by metagenomics and culture.</title>
        <authorList>
            <person name="Gilroy R."/>
            <person name="Ravi A."/>
            <person name="Getino M."/>
            <person name="Pursley I."/>
            <person name="Horton D.L."/>
            <person name="Alikhan N.F."/>
            <person name="Baker D."/>
            <person name="Gharbi K."/>
            <person name="Hall N."/>
            <person name="Watson M."/>
            <person name="Adriaenssens E.M."/>
            <person name="Foster-Nyarko E."/>
            <person name="Jarju S."/>
            <person name="Secka A."/>
            <person name="Antonio M."/>
            <person name="Oren A."/>
            <person name="Chaudhuri R.R."/>
            <person name="La Ragione R."/>
            <person name="Hildebrand F."/>
            <person name="Pallen M.J."/>
        </authorList>
    </citation>
    <scope>NUCLEOTIDE SEQUENCE</scope>
    <source>
        <strain evidence="4">ChiSjej6B24-2974</strain>
    </source>
</reference>
<dbReference type="GO" id="GO:0004867">
    <property type="term" value="F:serine-type endopeptidase inhibitor activity"/>
    <property type="evidence" value="ECO:0007669"/>
    <property type="project" value="InterPro"/>
</dbReference>
<evidence type="ECO:0000256" key="1">
    <source>
        <dbReference type="RuleBase" id="RU000411"/>
    </source>
</evidence>
<evidence type="ECO:0000256" key="2">
    <source>
        <dbReference type="SAM" id="SignalP"/>
    </source>
</evidence>
<dbReference type="PROSITE" id="PS00284">
    <property type="entry name" value="SERPIN"/>
    <property type="match status" value="1"/>
</dbReference>
<reference evidence="4" key="1">
    <citation type="submission" date="2020-10" db="EMBL/GenBank/DDBJ databases">
        <authorList>
            <person name="Gilroy R."/>
        </authorList>
    </citation>
    <scope>NUCLEOTIDE SEQUENCE</scope>
    <source>
        <strain evidence="4">ChiSjej6B24-2974</strain>
    </source>
</reference>
<evidence type="ECO:0000259" key="3">
    <source>
        <dbReference type="SMART" id="SM00093"/>
    </source>
</evidence>
<evidence type="ECO:0000313" key="5">
    <source>
        <dbReference type="Proteomes" id="UP000824260"/>
    </source>
</evidence>
<dbReference type="Pfam" id="PF00079">
    <property type="entry name" value="Serpin"/>
    <property type="match status" value="1"/>
</dbReference>
<dbReference type="PANTHER" id="PTHR11461">
    <property type="entry name" value="SERINE PROTEASE INHIBITOR, SERPIN"/>
    <property type="match status" value="1"/>
</dbReference>
<dbReference type="PANTHER" id="PTHR11461:SF211">
    <property type="entry name" value="GH10112P-RELATED"/>
    <property type="match status" value="1"/>
</dbReference>
<feature type="signal peptide" evidence="2">
    <location>
        <begin position="1"/>
        <end position="22"/>
    </location>
</feature>
<dbReference type="SMART" id="SM00093">
    <property type="entry name" value="SERPIN"/>
    <property type="match status" value="1"/>
</dbReference>
<dbReference type="Proteomes" id="UP000824260">
    <property type="component" value="Unassembled WGS sequence"/>
</dbReference>
<protein>
    <recommendedName>
        <fullName evidence="3">Serpin domain-containing protein</fullName>
    </recommendedName>
</protein>
<comment type="similarity">
    <text evidence="1">Belongs to the serpin family.</text>
</comment>
<comment type="caution">
    <text evidence="4">The sequence shown here is derived from an EMBL/GenBank/DDBJ whole genome shotgun (WGS) entry which is preliminary data.</text>
</comment>
<accession>A0A9D0ZNB6</accession>
<dbReference type="InterPro" id="IPR042185">
    <property type="entry name" value="Serpin_sf_2"/>
</dbReference>
<proteinExistence type="inferred from homology"/>
<evidence type="ECO:0000313" key="4">
    <source>
        <dbReference type="EMBL" id="HIQ83590.1"/>
    </source>
</evidence>
<gene>
    <name evidence="4" type="ORF">IAA52_10880</name>
</gene>
<dbReference type="EMBL" id="DVFZ01000103">
    <property type="protein sequence ID" value="HIQ83590.1"/>
    <property type="molecule type" value="Genomic_DNA"/>
</dbReference>